<accession>A0ABR1ZJU5</accession>
<dbReference type="InterPro" id="IPR007750">
    <property type="entry name" value="DUF674"/>
</dbReference>
<evidence type="ECO:0000313" key="2">
    <source>
        <dbReference type="Proteomes" id="UP001396334"/>
    </source>
</evidence>
<dbReference type="PANTHER" id="PTHR33103:SF110">
    <property type="entry name" value="DUF674 FAMILY PROTEIN"/>
    <property type="match status" value="1"/>
</dbReference>
<proteinExistence type="predicted"/>
<dbReference type="EMBL" id="JBBPBN010000987">
    <property type="protein sequence ID" value="KAK8480784.1"/>
    <property type="molecule type" value="Genomic_DNA"/>
</dbReference>
<keyword evidence="2" id="KW-1185">Reference proteome</keyword>
<dbReference type="Proteomes" id="UP001396334">
    <property type="component" value="Unassembled WGS sequence"/>
</dbReference>
<reference evidence="1 2" key="1">
    <citation type="journal article" date="2024" name="G3 (Bethesda)">
        <title>Genome assembly of Hibiscus sabdariffa L. provides insights into metabolisms of medicinal natural products.</title>
        <authorList>
            <person name="Kim T."/>
        </authorList>
    </citation>
    <scope>NUCLEOTIDE SEQUENCE [LARGE SCALE GENOMIC DNA]</scope>
    <source>
        <strain evidence="1">TK-2024</strain>
        <tissue evidence="1">Old leaves</tissue>
    </source>
</reference>
<dbReference type="Pfam" id="PF05056">
    <property type="entry name" value="DUF674"/>
    <property type="match status" value="1"/>
</dbReference>
<sequence>MAAATTTTSTVRLKLLIDRKRKRVVCAETGKDFIDFLFNILLLPVATVTRLVTKEAMAGGIGNLYRSVENLDNAYILPTTDKESLLKPKSSPSSAANVPLLPPNIQSSTVQRFYRCRKGSSSFCRSFVTNDPTYKCPACFRTMNSCTTLVNPGKTVPAPPPAATEGGYVKGAVAYTIMDDLTVTLTSTISTIAMLRKFNVTQVDALEEKVVDVGMNEGLEFLKASLQSTTVITDVFLSRETRGSQVSPKQAVKLEVEEIESSDDAPKTTLAGARKKRRTN</sequence>
<name>A0ABR1ZJU5_9ROSI</name>
<organism evidence="1 2">
    <name type="scientific">Hibiscus sabdariffa</name>
    <name type="common">roselle</name>
    <dbReference type="NCBI Taxonomy" id="183260"/>
    <lineage>
        <taxon>Eukaryota</taxon>
        <taxon>Viridiplantae</taxon>
        <taxon>Streptophyta</taxon>
        <taxon>Embryophyta</taxon>
        <taxon>Tracheophyta</taxon>
        <taxon>Spermatophyta</taxon>
        <taxon>Magnoliopsida</taxon>
        <taxon>eudicotyledons</taxon>
        <taxon>Gunneridae</taxon>
        <taxon>Pentapetalae</taxon>
        <taxon>rosids</taxon>
        <taxon>malvids</taxon>
        <taxon>Malvales</taxon>
        <taxon>Malvaceae</taxon>
        <taxon>Malvoideae</taxon>
        <taxon>Hibiscus</taxon>
    </lineage>
</organism>
<gene>
    <name evidence="1" type="ORF">V6N11_019891</name>
</gene>
<protein>
    <submittedName>
        <fullName evidence="1">Uncharacterized protein</fullName>
    </submittedName>
</protein>
<dbReference type="PANTHER" id="PTHR33103">
    <property type="entry name" value="OS01G0153900 PROTEIN"/>
    <property type="match status" value="1"/>
</dbReference>
<evidence type="ECO:0000313" key="1">
    <source>
        <dbReference type="EMBL" id="KAK8480784.1"/>
    </source>
</evidence>
<comment type="caution">
    <text evidence="1">The sequence shown here is derived from an EMBL/GenBank/DDBJ whole genome shotgun (WGS) entry which is preliminary data.</text>
</comment>